<dbReference type="WBParaSite" id="JU765_v2.g6746.t1">
    <property type="protein sequence ID" value="JU765_v2.g6746.t1"/>
    <property type="gene ID" value="JU765_v2.g6746"/>
</dbReference>
<evidence type="ECO:0000313" key="2">
    <source>
        <dbReference type="WBParaSite" id="JU765_v2.g6746.t1"/>
    </source>
</evidence>
<protein>
    <submittedName>
        <fullName evidence="2">Uncharacterized protein</fullName>
    </submittedName>
</protein>
<name>A0AC34RHA8_9BILA</name>
<sequence>VIGNAFTALHWLFAVHEIFNLSYHSGCGAFWGFLDRLAEIQRPNGRYKRGDNDLIIALETTLKAKRGVSAALASLREIMDENNENQAPEAQDPCCSKSLPKPITSRSSNPKNAAKQCLTPATRKRPALPLTPISAVSEELEKLPRLQ</sequence>
<dbReference type="Proteomes" id="UP000887576">
    <property type="component" value="Unplaced"/>
</dbReference>
<evidence type="ECO:0000313" key="1">
    <source>
        <dbReference type="Proteomes" id="UP000887576"/>
    </source>
</evidence>
<reference evidence="2" key="1">
    <citation type="submission" date="2022-11" db="UniProtKB">
        <authorList>
            <consortium name="WormBaseParasite"/>
        </authorList>
    </citation>
    <scope>IDENTIFICATION</scope>
</reference>
<proteinExistence type="predicted"/>
<organism evidence="1 2">
    <name type="scientific">Panagrolaimus sp. JU765</name>
    <dbReference type="NCBI Taxonomy" id="591449"/>
    <lineage>
        <taxon>Eukaryota</taxon>
        <taxon>Metazoa</taxon>
        <taxon>Ecdysozoa</taxon>
        <taxon>Nematoda</taxon>
        <taxon>Chromadorea</taxon>
        <taxon>Rhabditida</taxon>
        <taxon>Tylenchina</taxon>
        <taxon>Panagrolaimomorpha</taxon>
        <taxon>Panagrolaimoidea</taxon>
        <taxon>Panagrolaimidae</taxon>
        <taxon>Panagrolaimus</taxon>
    </lineage>
</organism>
<accession>A0AC34RHA8</accession>